<feature type="compositionally biased region" description="Low complexity" evidence="1">
    <location>
        <begin position="340"/>
        <end position="368"/>
    </location>
</feature>
<keyword evidence="3" id="KW-1185">Reference proteome</keyword>
<comment type="caution">
    <text evidence="2">The sequence shown here is derived from an EMBL/GenBank/DDBJ whole genome shotgun (WGS) entry which is preliminary data.</text>
</comment>
<reference evidence="2 3" key="1">
    <citation type="journal article" date="2017" name="Int. J. Parasitol.">
        <title>The genome of the protozoan parasite Cystoisospora suis and a reverse vaccinology approach to identify vaccine candidates.</title>
        <authorList>
            <person name="Palmieri N."/>
            <person name="Shrestha A."/>
            <person name="Ruttkowski B."/>
            <person name="Beck T."/>
            <person name="Vogl C."/>
            <person name="Tomley F."/>
            <person name="Blake D.P."/>
            <person name="Joachim A."/>
        </authorList>
    </citation>
    <scope>NUCLEOTIDE SEQUENCE [LARGE SCALE GENOMIC DNA]</scope>
    <source>
        <strain evidence="2 3">Wien I</strain>
    </source>
</reference>
<feature type="compositionally biased region" description="Low complexity" evidence="1">
    <location>
        <begin position="285"/>
        <end position="303"/>
    </location>
</feature>
<accession>A0A2C6KPC0</accession>
<dbReference type="VEuPathDB" id="ToxoDB:CSUI_000313"/>
<feature type="compositionally biased region" description="Basic and acidic residues" evidence="1">
    <location>
        <begin position="223"/>
        <end position="246"/>
    </location>
</feature>
<feature type="compositionally biased region" description="Polar residues" evidence="1">
    <location>
        <begin position="160"/>
        <end position="171"/>
    </location>
</feature>
<feature type="non-terminal residue" evidence="2">
    <location>
        <position position="1"/>
    </location>
</feature>
<feature type="region of interest" description="Disordered" evidence="1">
    <location>
        <begin position="395"/>
        <end position="419"/>
    </location>
</feature>
<feature type="compositionally biased region" description="Low complexity" evidence="1">
    <location>
        <begin position="401"/>
        <end position="419"/>
    </location>
</feature>
<name>A0A2C6KPC0_9APIC</name>
<feature type="compositionally biased region" description="Low complexity" evidence="1">
    <location>
        <begin position="247"/>
        <end position="260"/>
    </location>
</feature>
<feature type="compositionally biased region" description="Basic and acidic residues" evidence="1">
    <location>
        <begin position="304"/>
        <end position="322"/>
    </location>
</feature>
<feature type="region of interest" description="Disordered" evidence="1">
    <location>
        <begin position="1"/>
        <end position="370"/>
    </location>
</feature>
<gene>
    <name evidence="2" type="ORF">CSUI_000313</name>
</gene>
<feature type="compositionally biased region" description="Low complexity" evidence="1">
    <location>
        <begin position="124"/>
        <end position="159"/>
    </location>
</feature>
<sequence>PSSFVSSSLSSGLRPSALTTTSATSAGTELSSSSSSPLFQHPHHIAKSHASHIASSSVVSRSSPPSLCHPERDQSFSTSVIGGYGRNDGSSCIRSVSTPESLSSCSDSHSPRGTSKHRGIKRFCLSPSSYSSSSSSSSSSHSCPCPPLSFTSSQPSSSSNAVPTGLSNCLYCSSHSSPSSTSFHGSILPASHPTASHTSAGGGRQATLRSCLDTQPNEVDMVSEDRREGGGEGRESHPFLSVHEESTTASSLIPSSSPSIEGVRSEVAGQTNPSSSFTNGSDPYSHSSSFSSSSSTFFSSSPSRIEETEVHCMRQHPIRNDRGPALASSLRREEIHPSHLHTSAALPSSSSFLSFSSSSSSSHSSSLTGAQIEFKRRLQEKLEQEMRVYRHQLRQVEFPHTLGTSSSSSSATSTGGRGS</sequence>
<dbReference type="Proteomes" id="UP000221165">
    <property type="component" value="Unassembled WGS sequence"/>
</dbReference>
<feature type="compositionally biased region" description="Polar residues" evidence="1">
    <location>
        <begin position="268"/>
        <end position="284"/>
    </location>
</feature>
<evidence type="ECO:0000313" key="2">
    <source>
        <dbReference type="EMBL" id="PHJ25831.1"/>
    </source>
</evidence>
<feature type="compositionally biased region" description="Low complexity" evidence="1">
    <location>
        <begin position="1"/>
        <end position="38"/>
    </location>
</feature>
<proteinExistence type="predicted"/>
<dbReference type="RefSeq" id="XP_067927477.1">
    <property type="nucleotide sequence ID" value="XM_068060547.1"/>
</dbReference>
<feature type="compositionally biased region" description="Low complexity" evidence="1">
    <location>
        <begin position="51"/>
        <end position="66"/>
    </location>
</feature>
<feature type="compositionally biased region" description="Polar residues" evidence="1">
    <location>
        <begin position="88"/>
        <end position="113"/>
    </location>
</feature>
<feature type="compositionally biased region" description="Low complexity" evidence="1">
    <location>
        <begin position="173"/>
        <end position="186"/>
    </location>
</feature>
<dbReference type="GeneID" id="94423758"/>
<feature type="compositionally biased region" description="Basic residues" evidence="1">
    <location>
        <begin position="41"/>
        <end position="50"/>
    </location>
</feature>
<evidence type="ECO:0000256" key="1">
    <source>
        <dbReference type="SAM" id="MobiDB-lite"/>
    </source>
</evidence>
<evidence type="ECO:0000313" key="3">
    <source>
        <dbReference type="Proteomes" id="UP000221165"/>
    </source>
</evidence>
<dbReference type="EMBL" id="MIGC01000134">
    <property type="protein sequence ID" value="PHJ25831.1"/>
    <property type="molecule type" value="Genomic_DNA"/>
</dbReference>
<dbReference type="AlphaFoldDB" id="A0A2C6KPC0"/>
<protein>
    <submittedName>
        <fullName evidence="2">Uncharacterized protein</fullName>
    </submittedName>
</protein>
<organism evidence="2 3">
    <name type="scientific">Cystoisospora suis</name>
    <dbReference type="NCBI Taxonomy" id="483139"/>
    <lineage>
        <taxon>Eukaryota</taxon>
        <taxon>Sar</taxon>
        <taxon>Alveolata</taxon>
        <taxon>Apicomplexa</taxon>
        <taxon>Conoidasida</taxon>
        <taxon>Coccidia</taxon>
        <taxon>Eucoccidiorida</taxon>
        <taxon>Eimeriorina</taxon>
        <taxon>Sarcocystidae</taxon>
        <taxon>Cystoisospora</taxon>
    </lineage>
</organism>